<sequence length="424" mass="47437">MDLKSPSPSPSPSPCADKIENIIRVRGDGFSSLPQDVVHHILSPLPISDVIRYHCGRETNIPKCWDVETSRVFSWIRNAVDCHVQNLSVSFRTAVVPFLQFAFGGSPQTEFPSDVLTGRSLRSVDLDMKFATIKARNLSLSHHVSNLLRLHLKNVTVEDDEAFCKWISLACIFIKDLVLEDVHGLGNIAVESASMELFKVHFPSSASLCHVHISGEKLERIGITWTFRTAQRKSKSLKISAPNLKYLRWSGNMMSHQNLGEFNFLENVDLDLDEYGVYYMDNTTSHQFLSSIQGVKSLTLNQWSLKTLFKEGCTPPPLLNVSYLGMSIQDFCDESLVPTMVTLFKSLPNLHTMEIIQLNEIGVLNGLTELSLKDRINDVRIEVSYGFHLIEFASLPNITLVLNGKSLGGHITTACVLCVCIMLV</sequence>
<evidence type="ECO:0008006" key="3">
    <source>
        <dbReference type="Google" id="ProtNLM"/>
    </source>
</evidence>
<evidence type="ECO:0000313" key="2">
    <source>
        <dbReference type="Proteomes" id="UP000290289"/>
    </source>
</evidence>
<dbReference type="AlphaFoldDB" id="A0A498HUY6"/>
<organism evidence="1 2">
    <name type="scientific">Malus domestica</name>
    <name type="common">Apple</name>
    <name type="synonym">Pyrus malus</name>
    <dbReference type="NCBI Taxonomy" id="3750"/>
    <lineage>
        <taxon>Eukaryota</taxon>
        <taxon>Viridiplantae</taxon>
        <taxon>Streptophyta</taxon>
        <taxon>Embryophyta</taxon>
        <taxon>Tracheophyta</taxon>
        <taxon>Spermatophyta</taxon>
        <taxon>Magnoliopsida</taxon>
        <taxon>eudicotyledons</taxon>
        <taxon>Gunneridae</taxon>
        <taxon>Pentapetalae</taxon>
        <taxon>rosids</taxon>
        <taxon>fabids</taxon>
        <taxon>Rosales</taxon>
        <taxon>Rosaceae</taxon>
        <taxon>Amygdaloideae</taxon>
        <taxon>Maleae</taxon>
        <taxon>Malus</taxon>
    </lineage>
</organism>
<dbReference type="InterPro" id="IPR053772">
    <property type="entry name" value="At1g61320/At1g61330-like"/>
</dbReference>
<evidence type="ECO:0000313" key="1">
    <source>
        <dbReference type="EMBL" id="RXH73315.1"/>
    </source>
</evidence>
<accession>A0A498HUY6</accession>
<dbReference type="EMBL" id="RDQH01000341">
    <property type="protein sequence ID" value="RXH73315.1"/>
    <property type="molecule type" value="Genomic_DNA"/>
</dbReference>
<protein>
    <recommendedName>
        <fullName evidence="3">F-box domain-containing protein</fullName>
    </recommendedName>
</protein>
<dbReference type="PANTHER" id="PTHR34145:SF28">
    <property type="entry name" value="F-BOX DOMAIN-CONTAINING PROTEIN"/>
    <property type="match status" value="1"/>
</dbReference>
<dbReference type="SUPFAM" id="SSF52047">
    <property type="entry name" value="RNI-like"/>
    <property type="match status" value="1"/>
</dbReference>
<keyword evidence="2" id="KW-1185">Reference proteome</keyword>
<gene>
    <name evidence="1" type="ORF">DVH24_012999</name>
</gene>
<proteinExistence type="predicted"/>
<reference evidence="1 2" key="1">
    <citation type="submission" date="2018-10" db="EMBL/GenBank/DDBJ databases">
        <title>A high-quality apple genome assembly.</title>
        <authorList>
            <person name="Hu J."/>
        </authorList>
    </citation>
    <scope>NUCLEOTIDE SEQUENCE [LARGE SCALE GENOMIC DNA]</scope>
    <source>
        <strain evidence="2">cv. HFTH1</strain>
        <tissue evidence="1">Young leaf</tissue>
    </source>
</reference>
<comment type="caution">
    <text evidence="1">The sequence shown here is derived from an EMBL/GenBank/DDBJ whole genome shotgun (WGS) entry which is preliminary data.</text>
</comment>
<name>A0A498HUY6_MALDO</name>
<dbReference type="PANTHER" id="PTHR34145">
    <property type="entry name" value="OS02G0105600 PROTEIN"/>
    <property type="match status" value="1"/>
</dbReference>
<dbReference type="Proteomes" id="UP000290289">
    <property type="component" value="Chromosome 15"/>
</dbReference>